<sequence>MTYTIIRQHGGNSPVLVFLLSLFLWVSLLLRVSVWWGQGYGTEFRCLELDFNIIAIAVIGLAVVALWNFVDVTSICGILGRKPKRDYGLKITLNSEGTEKGEEEKKESSTQVKKGRREKEFPTIK</sequence>
<protein>
    <submittedName>
        <fullName evidence="3">Transmembrane protein, putative</fullName>
    </submittedName>
</protein>
<dbReference type="HOGENOM" id="CLU_1996012_0_0_1"/>
<keyword evidence="2" id="KW-0472">Membrane</keyword>
<evidence type="ECO:0000256" key="1">
    <source>
        <dbReference type="SAM" id="MobiDB-lite"/>
    </source>
</evidence>
<gene>
    <name evidence="3" type="ordered locus">MTR_4g036275</name>
</gene>
<dbReference type="EMBL" id="CM001220">
    <property type="protein sequence ID" value="KEH29400.1"/>
    <property type="molecule type" value="Genomic_DNA"/>
</dbReference>
<reference evidence="3 5" key="1">
    <citation type="journal article" date="2011" name="Nature">
        <title>The Medicago genome provides insight into the evolution of rhizobial symbioses.</title>
        <authorList>
            <person name="Young N.D."/>
            <person name="Debelle F."/>
            <person name="Oldroyd G.E."/>
            <person name="Geurts R."/>
            <person name="Cannon S.B."/>
            <person name="Udvardi M.K."/>
            <person name="Benedito V.A."/>
            <person name="Mayer K.F."/>
            <person name="Gouzy J."/>
            <person name="Schoof H."/>
            <person name="Van de Peer Y."/>
            <person name="Proost S."/>
            <person name="Cook D.R."/>
            <person name="Meyers B.C."/>
            <person name="Spannagl M."/>
            <person name="Cheung F."/>
            <person name="De Mita S."/>
            <person name="Krishnakumar V."/>
            <person name="Gundlach H."/>
            <person name="Zhou S."/>
            <person name="Mudge J."/>
            <person name="Bharti A.K."/>
            <person name="Murray J.D."/>
            <person name="Naoumkina M.A."/>
            <person name="Rosen B."/>
            <person name="Silverstein K.A."/>
            <person name="Tang H."/>
            <person name="Rombauts S."/>
            <person name="Zhao P.X."/>
            <person name="Zhou P."/>
            <person name="Barbe V."/>
            <person name="Bardou P."/>
            <person name="Bechner M."/>
            <person name="Bellec A."/>
            <person name="Berger A."/>
            <person name="Berges H."/>
            <person name="Bidwell S."/>
            <person name="Bisseling T."/>
            <person name="Choisne N."/>
            <person name="Couloux A."/>
            <person name="Denny R."/>
            <person name="Deshpande S."/>
            <person name="Dai X."/>
            <person name="Doyle J.J."/>
            <person name="Dudez A.M."/>
            <person name="Farmer A.D."/>
            <person name="Fouteau S."/>
            <person name="Franken C."/>
            <person name="Gibelin C."/>
            <person name="Gish J."/>
            <person name="Goldstein S."/>
            <person name="Gonzalez A.J."/>
            <person name="Green P.J."/>
            <person name="Hallab A."/>
            <person name="Hartog M."/>
            <person name="Hua A."/>
            <person name="Humphray S.J."/>
            <person name="Jeong D.H."/>
            <person name="Jing Y."/>
            <person name="Jocker A."/>
            <person name="Kenton S.M."/>
            <person name="Kim D.J."/>
            <person name="Klee K."/>
            <person name="Lai H."/>
            <person name="Lang C."/>
            <person name="Lin S."/>
            <person name="Macmil S.L."/>
            <person name="Magdelenat G."/>
            <person name="Matthews L."/>
            <person name="McCorrison J."/>
            <person name="Monaghan E.L."/>
            <person name="Mun J.H."/>
            <person name="Najar F.Z."/>
            <person name="Nicholson C."/>
            <person name="Noirot C."/>
            <person name="O'Bleness M."/>
            <person name="Paule C.R."/>
            <person name="Poulain J."/>
            <person name="Prion F."/>
            <person name="Qin B."/>
            <person name="Qu C."/>
            <person name="Retzel E.F."/>
            <person name="Riddle C."/>
            <person name="Sallet E."/>
            <person name="Samain S."/>
            <person name="Samson N."/>
            <person name="Sanders I."/>
            <person name="Saurat O."/>
            <person name="Scarpelli C."/>
            <person name="Schiex T."/>
            <person name="Segurens B."/>
            <person name="Severin A.J."/>
            <person name="Sherrier D.J."/>
            <person name="Shi R."/>
            <person name="Sims S."/>
            <person name="Singer S.R."/>
            <person name="Sinharoy S."/>
            <person name="Sterck L."/>
            <person name="Viollet A."/>
            <person name="Wang B.B."/>
            <person name="Wang K."/>
            <person name="Wang M."/>
            <person name="Wang X."/>
            <person name="Warfsmann J."/>
            <person name="Weissenbach J."/>
            <person name="White D.D."/>
            <person name="White J.D."/>
            <person name="Wiley G.B."/>
            <person name="Wincker P."/>
            <person name="Xing Y."/>
            <person name="Yang L."/>
            <person name="Yao Z."/>
            <person name="Ying F."/>
            <person name="Zhai J."/>
            <person name="Zhou L."/>
            <person name="Zuber A."/>
            <person name="Denarie J."/>
            <person name="Dixon R.A."/>
            <person name="May G.D."/>
            <person name="Schwartz D.C."/>
            <person name="Rogers J."/>
            <person name="Quetier F."/>
            <person name="Town C.D."/>
            <person name="Roe B.A."/>
        </authorList>
    </citation>
    <scope>NUCLEOTIDE SEQUENCE [LARGE SCALE GENOMIC DNA]</scope>
    <source>
        <strain evidence="3">A17</strain>
        <strain evidence="4 5">cv. Jemalong A17</strain>
    </source>
</reference>
<feature type="compositionally biased region" description="Basic and acidic residues" evidence="1">
    <location>
        <begin position="97"/>
        <end position="108"/>
    </location>
</feature>
<keyword evidence="5" id="KW-1185">Reference proteome</keyword>
<evidence type="ECO:0000256" key="2">
    <source>
        <dbReference type="SAM" id="Phobius"/>
    </source>
</evidence>
<dbReference type="EnsemblPlants" id="KEH29400">
    <property type="protein sequence ID" value="KEH29400"/>
    <property type="gene ID" value="MTR_4g036275"/>
</dbReference>
<dbReference type="AlphaFoldDB" id="A0A072UU71"/>
<reference evidence="3 5" key="2">
    <citation type="journal article" date="2014" name="BMC Genomics">
        <title>An improved genome release (version Mt4.0) for the model legume Medicago truncatula.</title>
        <authorList>
            <person name="Tang H."/>
            <person name="Krishnakumar V."/>
            <person name="Bidwell S."/>
            <person name="Rosen B."/>
            <person name="Chan A."/>
            <person name="Zhou S."/>
            <person name="Gentzbittel L."/>
            <person name="Childs K.L."/>
            <person name="Yandell M."/>
            <person name="Gundlach H."/>
            <person name="Mayer K.F."/>
            <person name="Schwartz D.C."/>
            <person name="Town C.D."/>
        </authorList>
    </citation>
    <scope>GENOME REANNOTATION</scope>
    <source>
        <strain evidence="3">A17</strain>
        <strain evidence="4 5">cv. Jemalong A17</strain>
    </source>
</reference>
<evidence type="ECO:0000313" key="3">
    <source>
        <dbReference type="EMBL" id="KEH29400.1"/>
    </source>
</evidence>
<reference evidence="4" key="3">
    <citation type="submission" date="2015-04" db="UniProtKB">
        <authorList>
            <consortium name="EnsemblPlants"/>
        </authorList>
    </citation>
    <scope>IDENTIFICATION</scope>
    <source>
        <strain evidence="4">cv. Jemalong A17</strain>
    </source>
</reference>
<evidence type="ECO:0000313" key="4">
    <source>
        <dbReference type="EnsemblPlants" id="KEH29400"/>
    </source>
</evidence>
<keyword evidence="2" id="KW-1133">Transmembrane helix</keyword>
<evidence type="ECO:0000313" key="5">
    <source>
        <dbReference type="Proteomes" id="UP000002051"/>
    </source>
</evidence>
<organism evidence="3 5">
    <name type="scientific">Medicago truncatula</name>
    <name type="common">Barrel medic</name>
    <name type="synonym">Medicago tribuloides</name>
    <dbReference type="NCBI Taxonomy" id="3880"/>
    <lineage>
        <taxon>Eukaryota</taxon>
        <taxon>Viridiplantae</taxon>
        <taxon>Streptophyta</taxon>
        <taxon>Embryophyta</taxon>
        <taxon>Tracheophyta</taxon>
        <taxon>Spermatophyta</taxon>
        <taxon>Magnoliopsida</taxon>
        <taxon>eudicotyledons</taxon>
        <taxon>Gunneridae</taxon>
        <taxon>Pentapetalae</taxon>
        <taxon>rosids</taxon>
        <taxon>fabids</taxon>
        <taxon>Fabales</taxon>
        <taxon>Fabaceae</taxon>
        <taxon>Papilionoideae</taxon>
        <taxon>50 kb inversion clade</taxon>
        <taxon>NPAAA clade</taxon>
        <taxon>Hologalegina</taxon>
        <taxon>IRL clade</taxon>
        <taxon>Trifolieae</taxon>
        <taxon>Medicago</taxon>
    </lineage>
</organism>
<feature type="region of interest" description="Disordered" evidence="1">
    <location>
        <begin position="97"/>
        <end position="125"/>
    </location>
</feature>
<name>A0A072UU71_MEDTR</name>
<proteinExistence type="predicted"/>
<feature type="transmembrane region" description="Helical" evidence="2">
    <location>
        <begin position="53"/>
        <end position="80"/>
    </location>
</feature>
<keyword evidence="2 3" id="KW-0812">Transmembrane</keyword>
<dbReference type="Proteomes" id="UP000002051">
    <property type="component" value="Chromosome 4"/>
</dbReference>
<accession>A0A072UU71</accession>
<feature type="transmembrane region" description="Helical" evidence="2">
    <location>
        <begin position="12"/>
        <end position="33"/>
    </location>
</feature>